<feature type="region of interest" description="Disordered" evidence="7">
    <location>
        <begin position="86"/>
        <end position="105"/>
    </location>
</feature>
<evidence type="ECO:0000256" key="5">
    <source>
        <dbReference type="ARBA" id="ARBA00022842"/>
    </source>
</evidence>
<dbReference type="InterPro" id="IPR016066">
    <property type="entry name" value="A-D-PHexomutase_CS"/>
</dbReference>
<feature type="domain" description="Alpha-D-phosphohexomutase alpha/beta/alpha" evidence="9">
    <location>
        <begin position="252"/>
        <end position="355"/>
    </location>
</feature>
<feature type="domain" description="Alpha-D-phosphohexomutase alpha/beta/alpha" evidence="8">
    <location>
        <begin position="103"/>
        <end position="226"/>
    </location>
</feature>
<dbReference type="InterPro" id="IPR016055">
    <property type="entry name" value="A-D-PHexomutase_a/b/a-I/II/III"/>
</dbReference>
<evidence type="ECO:0000256" key="7">
    <source>
        <dbReference type="SAM" id="MobiDB-lite"/>
    </source>
</evidence>
<keyword evidence="3" id="KW-0597">Phosphoprotein</keyword>
<sequence length="632" mass="69933">MRPIETFHPSSTSLLPVQAQEKLSSAARTILGDFLALPNLSSIERESVTELLAAERWEEIEHRFGTTLFFGTGGIRSRTIGRFSTAAERGGAQPADPPRYPAVGSGMLNERTVRRTSLGFGDYLLRLSARRPISVVIAYDTRLFSASFAELCAETLRSLGFVVWLFSEERPTPELSFTIRRLSADAGVMVTASHNPPWDNGMKIYLRDGSQITSGAAEGVSRAIQRVGLAAESPEGNRSGTIRRLEDDCDQAYFEAIESTILESAAIRMARQSIQVVYTPLHGAGLRIVPRLLARQGIFCSLVPSQSTPDGRFPGVSSANPEDPRSLAQAIEQAQAEAANLVLGTDPDADRLGAAIYDPSLGWRILTGNQIAALLAFYRCERTSVRRAEGALPGTPVLLKTLVTTDLLRSIAENYGVRCVETLTGFKYIAAKLRRYEEIAEKDPQDRRWLVFGGEESHGSLSTDRVREKDGNAAALQLVETAGWAAGQGMTLLGLLDLLYRRFGFFAERLQTLTWEDADGPQRRKRLLASFRRDPPGGPNGNPPSQVEDFGVEDHWDADGELLPREEFLRFSFPGEARLAIRCSGTEPKMKFYLFHRTEAQDDLRALEKRAETLLSSWWHTLDTEVGRRLSQ</sequence>
<gene>
    <name evidence="11" type="primary">pgm</name>
    <name evidence="11" type="ORF">MAMT_00252</name>
</gene>
<protein>
    <submittedName>
        <fullName evidence="11">Phosphoglucomutase</fullName>
        <ecNumber evidence="11">5.4.2.2</ecNumber>
    </submittedName>
</protein>
<evidence type="ECO:0000259" key="9">
    <source>
        <dbReference type="Pfam" id="PF02879"/>
    </source>
</evidence>
<reference evidence="11 12" key="1">
    <citation type="submission" date="2019-09" db="EMBL/GenBank/DDBJ databases">
        <authorList>
            <person name="Cremers G."/>
        </authorList>
    </citation>
    <scope>NUCLEOTIDE SEQUENCE [LARGE SCALE GENOMIC DNA]</scope>
    <source>
        <strain evidence="11">4A</strain>
    </source>
</reference>
<feature type="region of interest" description="Disordered" evidence="7">
    <location>
        <begin position="530"/>
        <end position="549"/>
    </location>
</feature>
<dbReference type="PANTHER" id="PTHR45745:SF1">
    <property type="entry name" value="PHOSPHOGLUCOMUTASE 2B-RELATED"/>
    <property type="match status" value="1"/>
</dbReference>
<evidence type="ECO:0000256" key="2">
    <source>
        <dbReference type="ARBA" id="ARBA00010231"/>
    </source>
</evidence>
<comment type="cofactor">
    <cofactor evidence="1">
        <name>Mg(2+)</name>
        <dbReference type="ChEBI" id="CHEBI:18420"/>
    </cofactor>
</comment>
<dbReference type="CDD" id="cd05799">
    <property type="entry name" value="PGM2"/>
    <property type="match status" value="1"/>
</dbReference>
<evidence type="ECO:0000256" key="3">
    <source>
        <dbReference type="ARBA" id="ARBA00022553"/>
    </source>
</evidence>
<dbReference type="GO" id="GO:0008973">
    <property type="term" value="F:phosphopentomutase activity"/>
    <property type="evidence" value="ECO:0007669"/>
    <property type="project" value="TreeGrafter"/>
</dbReference>
<comment type="similarity">
    <text evidence="2">Belongs to the phosphohexose mutase family.</text>
</comment>
<accession>A0A5E6MF64</accession>
<dbReference type="SUPFAM" id="SSF53738">
    <property type="entry name" value="Phosphoglucomutase, first 3 domains"/>
    <property type="match status" value="3"/>
</dbReference>
<evidence type="ECO:0000259" key="8">
    <source>
        <dbReference type="Pfam" id="PF02878"/>
    </source>
</evidence>
<dbReference type="GO" id="GO:0005975">
    <property type="term" value="P:carbohydrate metabolic process"/>
    <property type="evidence" value="ECO:0007669"/>
    <property type="project" value="InterPro"/>
</dbReference>
<keyword evidence="4" id="KW-0479">Metal-binding</keyword>
<name>A0A5E6MF64_9BACT</name>
<dbReference type="Pfam" id="PF02879">
    <property type="entry name" value="PGM_PMM_II"/>
    <property type="match status" value="1"/>
</dbReference>
<dbReference type="RefSeq" id="WP_142659124.1">
    <property type="nucleotide sequence ID" value="NZ_CABFVA020000010.1"/>
</dbReference>
<dbReference type="EMBL" id="CABFVA020000010">
    <property type="protein sequence ID" value="VVM04708.1"/>
    <property type="molecule type" value="Genomic_DNA"/>
</dbReference>
<dbReference type="Pfam" id="PF02880">
    <property type="entry name" value="PGM_PMM_III"/>
    <property type="match status" value="1"/>
</dbReference>
<dbReference type="InterPro" id="IPR005845">
    <property type="entry name" value="A-D-PHexomutase_a/b/a-II"/>
</dbReference>
<keyword evidence="12" id="KW-1185">Reference proteome</keyword>
<dbReference type="OrthoDB" id="9806956at2"/>
<evidence type="ECO:0000256" key="1">
    <source>
        <dbReference type="ARBA" id="ARBA00001946"/>
    </source>
</evidence>
<evidence type="ECO:0000256" key="6">
    <source>
        <dbReference type="ARBA" id="ARBA00023235"/>
    </source>
</evidence>
<keyword evidence="5" id="KW-0460">Magnesium</keyword>
<evidence type="ECO:0000313" key="11">
    <source>
        <dbReference type="EMBL" id="VVM04708.1"/>
    </source>
</evidence>
<dbReference type="PANTHER" id="PTHR45745">
    <property type="entry name" value="PHOSPHOMANNOMUTASE 45A"/>
    <property type="match status" value="1"/>
</dbReference>
<dbReference type="InterPro" id="IPR005844">
    <property type="entry name" value="A-D-PHexomutase_a/b/a-I"/>
</dbReference>
<dbReference type="AlphaFoldDB" id="A0A5E6MF64"/>
<dbReference type="InterPro" id="IPR036900">
    <property type="entry name" value="A-D-PHexomutase_C_sf"/>
</dbReference>
<dbReference type="SUPFAM" id="SSF55957">
    <property type="entry name" value="Phosphoglucomutase, C-terminal domain"/>
    <property type="match status" value="1"/>
</dbReference>
<dbReference type="InterPro" id="IPR005846">
    <property type="entry name" value="A-D-PHexomutase_a/b/a-III"/>
</dbReference>
<feature type="domain" description="Alpha-D-phosphohexomutase alpha/beta/alpha" evidence="10">
    <location>
        <begin position="368"/>
        <end position="483"/>
    </location>
</feature>
<organism evidence="11 12">
    <name type="scientific">Methylacidimicrobium tartarophylax</name>
    <dbReference type="NCBI Taxonomy" id="1041768"/>
    <lineage>
        <taxon>Bacteria</taxon>
        <taxon>Pseudomonadati</taxon>
        <taxon>Verrucomicrobiota</taxon>
        <taxon>Methylacidimicrobium</taxon>
    </lineage>
</organism>
<dbReference type="PROSITE" id="PS00710">
    <property type="entry name" value="PGM_PMM"/>
    <property type="match status" value="1"/>
</dbReference>
<evidence type="ECO:0000259" key="10">
    <source>
        <dbReference type="Pfam" id="PF02880"/>
    </source>
</evidence>
<evidence type="ECO:0000256" key="4">
    <source>
        <dbReference type="ARBA" id="ARBA00022723"/>
    </source>
</evidence>
<dbReference type="GO" id="GO:0000287">
    <property type="term" value="F:magnesium ion binding"/>
    <property type="evidence" value="ECO:0007669"/>
    <property type="project" value="InterPro"/>
</dbReference>
<dbReference type="GO" id="GO:0004614">
    <property type="term" value="F:phosphoglucomutase activity"/>
    <property type="evidence" value="ECO:0007669"/>
    <property type="project" value="UniProtKB-EC"/>
</dbReference>
<dbReference type="Gene3D" id="3.40.120.10">
    <property type="entry name" value="Alpha-D-Glucose-1,6-Bisphosphate, subunit A, domain 3"/>
    <property type="match status" value="3"/>
</dbReference>
<keyword evidence="6 11" id="KW-0413">Isomerase</keyword>
<dbReference type="Gene3D" id="3.30.310.50">
    <property type="entry name" value="Alpha-D-phosphohexomutase, C-terminal domain"/>
    <property type="match status" value="1"/>
</dbReference>
<dbReference type="GO" id="GO:0006166">
    <property type="term" value="P:purine ribonucleoside salvage"/>
    <property type="evidence" value="ECO:0007669"/>
    <property type="project" value="TreeGrafter"/>
</dbReference>
<dbReference type="EC" id="5.4.2.2" evidence="11"/>
<evidence type="ECO:0000313" key="12">
    <source>
        <dbReference type="Proteomes" id="UP000334923"/>
    </source>
</evidence>
<dbReference type="Pfam" id="PF02878">
    <property type="entry name" value="PGM_PMM_I"/>
    <property type="match status" value="1"/>
</dbReference>
<proteinExistence type="inferred from homology"/>
<dbReference type="Proteomes" id="UP000334923">
    <property type="component" value="Unassembled WGS sequence"/>
</dbReference>